<sequence>MPKEVLAPGPAAAAVAAGRRAAAPAPSGVSNGSGGGQPMAQRRVRALEERVLAIHALAAARCSFCNRRCCCNCVCSHRRSRLAVLALRFGGRNAGCC</sequence>
<dbReference type="EMBL" id="QKKF02035024">
    <property type="protein sequence ID" value="RZF33072.1"/>
    <property type="molecule type" value="Genomic_DNA"/>
</dbReference>
<organism evidence="2 3">
    <name type="scientific">Laodelphax striatellus</name>
    <name type="common">Small brown planthopper</name>
    <name type="synonym">Delphax striatella</name>
    <dbReference type="NCBI Taxonomy" id="195883"/>
    <lineage>
        <taxon>Eukaryota</taxon>
        <taxon>Metazoa</taxon>
        <taxon>Ecdysozoa</taxon>
        <taxon>Arthropoda</taxon>
        <taxon>Hexapoda</taxon>
        <taxon>Insecta</taxon>
        <taxon>Pterygota</taxon>
        <taxon>Neoptera</taxon>
        <taxon>Paraneoptera</taxon>
        <taxon>Hemiptera</taxon>
        <taxon>Auchenorrhyncha</taxon>
        <taxon>Fulgoroidea</taxon>
        <taxon>Delphacidae</taxon>
        <taxon>Criomorphinae</taxon>
        <taxon>Laodelphax</taxon>
    </lineage>
</organism>
<evidence type="ECO:0000313" key="3">
    <source>
        <dbReference type="Proteomes" id="UP000291343"/>
    </source>
</evidence>
<dbReference type="InParanoid" id="A0A482WIJ6"/>
<feature type="region of interest" description="Disordered" evidence="1">
    <location>
        <begin position="23"/>
        <end position="42"/>
    </location>
</feature>
<keyword evidence="3" id="KW-1185">Reference proteome</keyword>
<reference evidence="2 3" key="1">
    <citation type="journal article" date="2017" name="Gigascience">
        <title>Genome sequence of the small brown planthopper, Laodelphax striatellus.</title>
        <authorList>
            <person name="Zhu J."/>
            <person name="Jiang F."/>
            <person name="Wang X."/>
            <person name="Yang P."/>
            <person name="Bao Y."/>
            <person name="Zhao W."/>
            <person name="Wang W."/>
            <person name="Lu H."/>
            <person name="Wang Q."/>
            <person name="Cui N."/>
            <person name="Li J."/>
            <person name="Chen X."/>
            <person name="Luo L."/>
            <person name="Yu J."/>
            <person name="Kang L."/>
            <person name="Cui F."/>
        </authorList>
    </citation>
    <scope>NUCLEOTIDE SEQUENCE [LARGE SCALE GENOMIC DNA]</scope>
    <source>
        <strain evidence="2">Lst14</strain>
    </source>
</reference>
<evidence type="ECO:0000313" key="2">
    <source>
        <dbReference type="EMBL" id="RZF33072.1"/>
    </source>
</evidence>
<comment type="caution">
    <text evidence="2">The sequence shown here is derived from an EMBL/GenBank/DDBJ whole genome shotgun (WGS) entry which is preliminary data.</text>
</comment>
<proteinExistence type="predicted"/>
<dbReference type="AlphaFoldDB" id="A0A482WIJ6"/>
<gene>
    <name evidence="2" type="ORF">LSTR_LSTR016465</name>
</gene>
<accession>A0A482WIJ6</accession>
<name>A0A482WIJ6_LAOST</name>
<dbReference type="Proteomes" id="UP000291343">
    <property type="component" value="Unassembled WGS sequence"/>
</dbReference>
<evidence type="ECO:0000256" key="1">
    <source>
        <dbReference type="SAM" id="MobiDB-lite"/>
    </source>
</evidence>
<protein>
    <submittedName>
        <fullName evidence="2">Uncharacterized protein</fullName>
    </submittedName>
</protein>